<dbReference type="AlphaFoldDB" id="A0A939HCM0"/>
<proteinExistence type="predicted"/>
<dbReference type="Proteomes" id="UP000664218">
    <property type="component" value="Unassembled WGS sequence"/>
</dbReference>
<organism evidence="1 2">
    <name type="scientific">Proteiniclasticum aestuarii</name>
    <dbReference type="NCBI Taxonomy" id="2817862"/>
    <lineage>
        <taxon>Bacteria</taxon>
        <taxon>Bacillati</taxon>
        <taxon>Bacillota</taxon>
        <taxon>Clostridia</taxon>
        <taxon>Eubacteriales</taxon>
        <taxon>Clostridiaceae</taxon>
        <taxon>Proteiniclasticum</taxon>
    </lineage>
</organism>
<comment type="caution">
    <text evidence="1">The sequence shown here is derived from an EMBL/GenBank/DDBJ whole genome shotgun (WGS) entry which is preliminary data.</text>
</comment>
<evidence type="ECO:0000313" key="2">
    <source>
        <dbReference type="Proteomes" id="UP000664218"/>
    </source>
</evidence>
<reference evidence="1" key="1">
    <citation type="submission" date="2021-03" db="EMBL/GenBank/DDBJ databases">
        <title>Proteiniclasticum marinus sp. nov., isolated from tidal flat sediment.</title>
        <authorList>
            <person name="Namirimu T."/>
            <person name="Yang J.-A."/>
            <person name="Yang S.-H."/>
            <person name="Kim Y.-J."/>
            <person name="Kwon K.K."/>
        </authorList>
    </citation>
    <scope>NUCLEOTIDE SEQUENCE</scope>
    <source>
        <strain evidence="1">SCR006</strain>
    </source>
</reference>
<evidence type="ECO:0008006" key="3">
    <source>
        <dbReference type="Google" id="ProtNLM"/>
    </source>
</evidence>
<accession>A0A939HCM0</accession>
<gene>
    <name evidence="1" type="ORF">J3A84_13090</name>
</gene>
<dbReference type="EMBL" id="JAFNJU010000011">
    <property type="protein sequence ID" value="MBO1265968.1"/>
    <property type="molecule type" value="Genomic_DNA"/>
</dbReference>
<protein>
    <recommendedName>
        <fullName evidence="3">Transposase</fullName>
    </recommendedName>
</protein>
<keyword evidence="2" id="KW-1185">Reference proteome</keyword>
<evidence type="ECO:0000313" key="1">
    <source>
        <dbReference type="EMBL" id="MBO1265968.1"/>
    </source>
</evidence>
<sequence>MATMQQARHELLKSKWTEIIKEQRKSGLAIRKWCEMNQVSAPSFFYWSKVIRQDSLVKAGTMAVTGQACFTEITSEEGRQQPPHQSGICAVIRSHGNEVEIHNGADLATLQSILGLIGHSS</sequence>
<dbReference type="NCBIfam" id="NF047593">
    <property type="entry name" value="IS66_ISAeme5_TnpA"/>
    <property type="match status" value="1"/>
</dbReference>
<name>A0A939HCM0_9CLOT</name>